<dbReference type="EMBL" id="CAJOBJ010118519">
    <property type="protein sequence ID" value="CAF4664977.1"/>
    <property type="molecule type" value="Genomic_DNA"/>
</dbReference>
<dbReference type="EMBL" id="CAJOBH010057291">
    <property type="protein sequence ID" value="CAF4408206.1"/>
    <property type="molecule type" value="Genomic_DNA"/>
</dbReference>
<accession>A0A8S2YEL4</accession>
<dbReference type="Gene3D" id="3.90.79.10">
    <property type="entry name" value="Nucleoside Triphosphate Pyrophosphohydrolase"/>
    <property type="match status" value="1"/>
</dbReference>
<dbReference type="EMBL" id="CAJOBH010086743">
    <property type="protein sequence ID" value="CAF4544677.1"/>
    <property type="molecule type" value="Genomic_DNA"/>
</dbReference>
<evidence type="ECO:0000313" key="6">
    <source>
        <dbReference type="EMBL" id="CAF5005169.1"/>
    </source>
</evidence>
<dbReference type="PANTHER" id="PTHR23114">
    <property type="entry name" value="M7GPPPN-MRNA HYDROLASE"/>
    <property type="match status" value="1"/>
</dbReference>
<proteinExistence type="predicted"/>
<dbReference type="InterPro" id="IPR000086">
    <property type="entry name" value="NUDIX_hydrolase_dom"/>
</dbReference>
<evidence type="ECO:0000313" key="3">
    <source>
        <dbReference type="EMBL" id="CAF4408206.1"/>
    </source>
</evidence>
<dbReference type="PROSITE" id="PS51462">
    <property type="entry name" value="NUDIX"/>
    <property type="match status" value="1"/>
</dbReference>
<dbReference type="Pfam" id="PF00293">
    <property type="entry name" value="NUDIX"/>
    <property type="match status" value="1"/>
</dbReference>
<evidence type="ECO:0000256" key="1">
    <source>
        <dbReference type="ARBA" id="ARBA00022801"/>
    </source>
</evidence>
<dbReference type="EMBL" id="CAJOBJ010208890">
    <property type="protein sequence ID" value="CAF5005169.1"/>
    <property type="molecule type" value="Genomic_DNA"/>
</dbReference>
<evidence type="ECO:0000313" key="4">
    <source>
        <dbReference type="EMBL" id="CAF4544677.1"/>
    </source>
</evidence>
<evidence type="ECO:0000313" key="5">
    <source>
        <dbReference type="EMBL" id="CAF4664977.1"/>
    </source>
</evidence>
<evidence type="ECO:0000259" key="2">
    <source>
        <dbReference type="PROSITE" id="PS51462"/>
    </source>
</evidence>
<feature type="non-terminal residue" evidence="4">
    <location>
        <position position="64"/>
    </location>
</feature>
<dbReference type="PROSITE" id="PS00893">
    <property type="entry name" value="NUDIX_BOX"/>
    <property type="match status" value="1"/>
</dbReference>
<feature type="non-terminal residue" evidence="4">
    <location>
        <position position="1"/>
    </location>
</feature>
<sequence length="64" mass="7668">FYNRESWGFPKGKVQENETPIKCAIREVMEEVGFDMKERAFEDQYLERDVNGQLIRLYIVKHVS</sequence>
<dbReference type="InterPro" id="IPR015797">
    <property type="entry name" value="NUDIX_hydrolase-like_dom_sf"/>
</dbReference>
<organism evidence="4 7">
    <name type="scientific">Rotaria magnacalcarata</name>
    <dbReference type="NCBI Taxonomy" id="392030"/>
    <lineage>
        <taxon>Eukaryota</taxon>
        <taxon>Metazoa</taxon>
        <taxon>Spiralia</taxon>
        <taxon>Gnathifera</taxon>
        <taxon>Rotifera</taxon>
        <taxon>Eurotatoria</taxon>
        <taxon>Bdelloidea</taxon>
        <taxon>Philodinida</taxon>
        <taxon>Philodinidae</taxon>
        <taxon>Rotaria</taxon>
    </lineage>
</organism>
<gene>
    <name evidence="3" type="ORF">BYL167_LOCUS31868</name>
    <name evidence="4" type="ORF">BYL167_LOCUS37851</name>
    <name evidence="5" type="ORF">GIL414_LOCUS41646</name>
    <name evidence="6" type="ORF">GIL414_LOCUS57498</name>
</gene>
<dbReference type="Proteomes" id="UP000681967">
    <property type="component" value="Unassembled WGS sequence"/>
</dbReference>
<dbReference type="GO" id="GO:0005737">
    <property type="term" value="C:cytoplasm"/>
    <property type="evidence" value="ECO:0007669"/>
    <property type="project" value="TreeGrafter"/>
</dbReference>
<dbReference type="PANTHER" id="PTHR23114:SF17">
    <property type="entry name" value="M7GPPPN-MRNA HYDROLASE"/>
    <property type="match status" value="1"/>
</dbReference>
<feature type="domain" description="Nudix hydrolase" evidence="2">
    <location>
        <begin position="1"/>
        <end position="64"/>
    </location>
</feature>
<dbReference type="GO" id="GO:0016787">
    <property type="term" value="F:hydrolase activity"/>
    <property type="evidence" value="ECO:0007669"/>
    <property type="project" value="UniProtKB-KW"/>
</dbReference>
<evidence type="ECO:0000313" key="7">
    <source>
        <dbReference type="Proteomes" id="UP000681967"/>
    </source>
</evidence>
<dbReference type="Proteomes" id="UP000681720">
    <property type="component" value="Unassembled WGS sequence"/>
</dbReference>
<dbReference type="SUPFAM" id="SSF55811">
    <property type="entry name" value="Nudix"/>
    <property type="match status" value="1"/>
</dbReference>
<protein>
    <recommendedName>
        <fullName evidence="2">Nudix hydrolase domain-containing protein</fullName>
    </recommendedName>
</protein>
<dbReference type="GO" id="GO:0000290">
    <property type="term" value="P:deadenylation-dependent decapping of nuclear-transcribed mRNA"/>
    <property type="evidence" value="ECO:0007669"/>
    <property type="project" value="TreeGrafter"/>
</dbReference>
<comment type="caution">
    <text evidence="4">The sequence shown here is derived from an EMBL/GenBank/DDBJ whole genome shotgun (WGS) entry which is preliminary data.</text>
</comment>
<reference evidence="4" key="1">
    <citation type="submission" date="2021-02" db="EMBL/GenBank/DDBJ databases">
        <authorList>
            <person name="Nowell W R."/>
        </authorList>
    </citation>
    <scope>NUCLEOTIDE SEQUENCE</scope>
</reference>
<dbReference type="AlphaFoldDB" id="A0A8S2YEL4"/>
<name>A0A8S2YEL4_9BILA</name>
<dbReference type="InterPro" id="IPR020084">
    <property type="entry name" value="NUDIX_hydrolase_CS"/>
</dbReference>
<keyword evidence="1" id="KW-0378">Hydrolase</keyword>